<dbReference type="OrthoDB" id="2237640at2"/>
<keyword evidence="2" id="KW-1185">Reference proteome</keyword>
<reference evidence="1 2" key="1">
    <citation type="submission" date="2019-10" db="EMBL/GenBank/DDBJ databases">
        <authorList>
            <person name="Dong K."/>
        </authorList>
    </citation>
    <scope>NUCLEOTIDE SEQUENCE [LARGE SCALE GENOMIC DNA]</scope>
    <source>
        <strain evidence="1 2">DSM 28960</strain>
    </source>
</reference>
<organism evidence="1 2">
    <name type="scientific">Lactococcus hircilactis</name>
    <dbReference type="NCBI Taxonomy" id="1494462"/>
    <lineage>
        <taxon>Bacteria</taxon>
        <taxon>Bacillati</taxon>
        <taxon>Bacillota</taxon>
        <taxon>Bacilli</taxon>
        <taxon>Lactobacillales</taxon>
        <taxon>Streptococcaceae</taxon>
        <taxon>Lactococcus</taxon>
    </lineage>
</organism>
<accession>A0A7X1ZC32</accession>
<gene>
    <name evidence="1" type="ORF">GHI93_11585</name>
</gene>
<comment type="caution">
    <text evidence="1">The sequence shown here is derived from an EMBL/GenBank/DDBJ whole genome shotgun (WGS) entry which is preliminary data.</text>
</comment>
<dbReference type="SUPFAM" id="SSF49785">
    <property type="entry name" value="Galactose-binding domain-like"/>
    <property type="match status" value="1"/>
</dbReference>
<proteinExistence type="predicted"/>
<dbReference type="Gene3D" id="1.20.5.340">
    <property type="match status" value="1"/>
</dbReference>
<evidence type="ECO:0008006" key="3">
    <source>
        <dbReference type="Google" id="ProtNLM"/>
    </source>
</evidence>
<evidence type="ECO:0000313" key="2">
    <source>
        <dbReference type="Proteomes" id="UP000439550"/>
    </source>
</evidence>
<protein>
    <recommendedName>
        <fullName evidence="3">Peptidase S74 domain-containing protein</fullName>
    </recommendedName>
</protein>
<dbReference type="RefSeq" id="WP_153497190.1">
    <property type="nucleotide sequence ID" value="NZ_CBCRWP010000025.1"/>
</dbReference>
<evidence type="ECO:0000313" key="1">
    <source>
        <dbReference type="EMBL" id="MQW40562.1"/>
    </source>
</evidence>
<sequence length="1762" mass="189799">MLKTSDAFNQAFKSPTRQVLARVSMGNIVYTNNDLFNVEYTGGSITGESFSIGSTFSNSIKITFAKVIEAVKQLDKIKLEFGIVLADGSTEFVSMGYFFVDKYNPDRNANRTIIEAFDEMPQLGGNYVSKLNYPARIKDVALEIANLSGTPINQAGFDRLSTLPINKIEGKTYRQALGMIAQFACGYAIFDRNGNLDIRMLSDPNFSISTADYFSKGLTKNETMYQLGGISCKVSSKSGDTSTDSTLQSGSTTGNQIVLENSVMTQTLLDGIYSQLKTINYYPFTLTWRGNPALEAGDWIGLSDVKANSFKMPNLSYKLTFSGGLKATSSADTSSVAQSTTPYRGVLSQQVDELQGWKNASGGWTYNSVTEPVNPQEGDVWFKPNGSDTETWIYENGAWVFKTSTAGIREAKESAANAASVGQQAQQTANDAKTAGDKATVVAAQASSDAATATKNANDAVTKANNSLTMANDAKTQASTANANANTALTNANTAISNVNKVSDDVKALNTLANTANANANTALTNANKGMSDAKTALDNFNNLKIGGRNYLRNSNFTDGLNYWSNNPSNAVLKNGVVKIITTTSNAFMQENIPQLSSGDVVTLSFDAKTDDSGILHTEMWGDKAHAVDIPLTKDFVRYSTTFTVSVRNTLYFWNKNSSFNYIRKLKLEIGNKATDWSPSPDDVQIQIDNVNNQLSTKVSQTSFDTLNGTVTSQGTQITQNKSDISTKADKTYVDTLKGTVDTQGTQITQNSKDIQVKANQSSVDTLTGRVKTNESNISINANGVSSLVTKTDGTNANLSKLNQDYAGFKQTVYTKTETDTKVSTVQQSVDQYKITVSNTYATKDSLDGLQVGGRNLILNSIDWQGNASSTLKYNGNPVLINSYVGTLNSDGFTTKTSVILDGEYYTLSFYARADNDKDAIRCFFYNPNTTISAITSQGNTYTGSDGNITFILSTEWTKYWVTWRQSKTTSSKSLIIGRHFASGNNGSTYYTLPMLVEGNKTTDWAPAPEDIKNQFTNQQTSIDQNAKQIALKADTTTVNTLTGRVTTAEGNITTMAGQISLKANQSDVDTVTKRVTATESSLSLQDGKITALTSRTDGNSTQIGKLQTSYDGLSSTVSKIGSYSAYAYNANGTYKFTTVYPNLNLLDGTSSVSKNATIPSGQNSIVLYGDLGKFKSNTVTISAFLDLTNSSYDAKIQAWTNSGTIAGSIVKAGQKGYSIGYGTFPSSFTASNIGIRTESVSTSTTIPYSGLKMEFGSTATPWMPSQQEATTADYPSFIGYAINYSTNPYDYSWQPYSGLNAMKLSDTQSQITQLSDNINLRVMKNDVVNQINVSTESILIAGNKVQITGQTYIANAVISTAAIADAAVTNAKISSLSASKLTAGTIDANIITVKNINASNINTGTLSANYINGGTINGANVNVINLNASNITAGTLSGSNLSINLSTGTVNFQKGTIQKYDRSFLVDVTNGVIESYQSGGGFTLSNGSIELRDSSFFNQNSGLYGKISYIVGFSMSSPGQGIGIQGKVGWSLSKIGSSLGYLARSTGSGIFGSTDVNIFAEDTLTLQAGSNKGGYVPQPPQIIVGCNYQNLGNVGADIYLGANFILLSAHLGLSINGKTDIVGKTTISGDFNVYGSKNAVHVTRDGVRATPAYETAESYLGDIGQDYTRENCEVWVDIETLFSDTVNTNISYQVFLQAYDDARFWVAEFRADKFLIKSDKAMSRFAWEIKAKRRGYEDDRLVLQEDADNDFLLKAHEEGAF</sequence>
<dbReference type="EMBL" id="WITJ01000023">
    <property type="protein sequence ID" value="MQW40562.1"/>
    <property type="molecule type" value="Genomic_DNA"/>
</dbReference>
<dbReference type="Proteomes" id="UP000439550">
    <property type="component" value="Unassembled WGS sequence"/>
</dbReference>
<dbReference type="InterPro" id="IPR008979">
    <property type="entry name" value="Galactose-bd-like_sf"/>
</dbReference>
<name>A0A7X1ZC32_9LACT</name>